<dbReference type="OrthoDB" id="1912561at2759"/>
<evidence type="ECO:0000313" key="2">
    <source>
        <dbReference type="Proteomes" id="UP000595140"/>
    </source>
</evidence>
<reference evidence="1 2" key="1">
    <citation type="submission" date="2018-04" db="EMBL/GenBank/DDBJ databases">
        <authorList>
            <person name="Vogel A."/>
        </authorList>
    </citation>
    <scope>NUCLEOTIDE SEQUENCE [LARGE SCALE GENOMIC DNA]</scope>
</reference>
<keyword evidence="2" id="KW-1185">Reference proteome</keyword>
<dbReference type="PANTHER" id="PTHR47481">
    <property type="match status" value="1"/>
</dbReference>
<proteinExistence type="predicted"/>
<dbReference type="Pfam" id="PF14223">
    <property type="entry name" value="Retrotran_gag_2"/>
    <property type="match status" value="1"/>
</dbReference>
<accession>A0A484KF34</accession>
<name>A0A484KF34_9ASTE</name>
<sequence length="359" mass="39773">MAKHTDPLDALPTGLKLFIKNLHSLTPEKLDDTNFPSWIATTSANLSAHRLMGYVDGSIPAPPTTITVPADKDTAAAVIPNPEFEVWSVINAQLCACLLAIVTPSVQHNLHGLDTAAGDDSMQKYLDSVVKIVAALDRSKAGVLEQDVVLAVLRGLPSDYASIKQNIRTNIATVTFAQVSSRLLAEELNLQMEHKLQVHDSSSSVEPHAALYAQSGYGGRGRGRNLQRGRGLEKLKLLLSREKRVSFQQKQPLLEGDMTHVEDTPEAMAHAISDSSPTNRAIELYGEIHFYPVDEQGFIIPVTKNDEDYHPMKVLKKRALDLVCKDRNADFKKVDYARYPALKEAMRWAYLKTSMDHLR</sequence>
<dbReference type="PANTHER" id="PTHR47481:SF21">
    <property type="entry name" value="BASIC-LEUCINE ZIPPER TRANSCRIPTION FACTOR Q-RELATED"/>
    <property type="match status" value="1"/>
</dbReference>
<dbReference type="Proteomes" id="UP000595140">
    <property type="component" value="Unassembled WGS sequence"/>
</dbReference>
<protein>
    <submittedName>
        <fullName evidence="1">Uncharacterized protein</fullName>
    </submittedName>
</protein>
<dbReference type="AlphaFoldDB" id="A0A484KF34"/>
<evidence type="ECO:0000313" key="1">
    <source>
        <dbReference type="EMBL" id="VFQ63980.1"/>
    </source>
</evidence>
<gene>
    <name evidence="1" type="ORF">CCAM_LOCUS5756</name>
</gene>
<dbReference type="EMBL" id="OOIL02000368">
    <property type="protein sequence ID" value="VFQ63980.1"/>
    <property type="molecule type" value="Genomic_DNA"/>
</dbReference>
<organism evidence="1 2">
    <name type="scientific">Cuscuta campestris</name>
    <dbReference type="NCBI Taxonomy" id="132261"/>
    <lineage>
        <taxon>Eukaryota</taxon>
        <taxon>Viridiplantae</taxon>
        <taxon>Streptophyta</taxon>
        <taxon>Embryophyta</taxon>
        <taxon>Tracheophyta</taxon>
        <taxon>Spermatophyta</taxon>
        <taxon>Magnoliopsida</taxon>
        <taxon>eudicotyledons</taxon>
        <taxon>Gunneridae</taxon>
        <taxon>Pentapetalae</taxon>
        <taxon>asterids</taxon>
        <taxon>lamiids</taxon>
        <taxon>Solanales</taxon>
        <taxon>Convolvulaceae</taxon>
        <taxon>Cuscuteae</taxon>
        <taxon>Cuscuta</taxon>
        <taxon>Cuscuta subgen. Grammica</taxon>
        <taxon>Cuscuta sect. Cleistogrammica</taxon>
    </lineage>
</organism>